<organism evidence="1 2">
    <name type="scientific">Choiromyces venosus 120613-1</name>
    <dbReference type="NCBI Taxonomy" id="1336337"/>
    <lineage>
        <taxon>Eukaryota</taxon>
        <taxon>Fungi</taxon>
        <taxon>Dikarya</taxon>
        <taxon>Ascomycota</taxon>
        <taxon>Pezizomycotina</taxon>
        <taxon>Pezizomycetes</taxon>
        <taxon>Pezizales</taxon>
        <taxon>Tuberaceae</taxon>
        <taxon>Choiromyces</taxon>
    </lineage>
</organism>
<protein>
    <submittedName>
        <fullName evidence="1">Uncharacterized protein</fullName>
    </submittedName>
</protein>
<gene>
    <name evidence="1" type="ORF">L873DRAFT_951372</name>
</gene>
<proteinExistence type="predicted"/>
<reference evidence="1 2" key="1">
    <citation type="journal article" date="2018" name="Nat. Ecol. Evol.">
        <title>Pezizomycetes genomes reveal the molecular basis of ectomycorrhizal truffle lifestyle.</title>
        <authorList>
            <person name="Murat C."/>
            <person name="Payen T."/>
            <person name="Noel B."/>
            <person name="Kuo A."/>
            <person name="Morin E."/>
            <person name="Chen J."/>
            <person name="Kohler A."/>
            <person name="Krizsan K."/>
            <person name="Balestrini R."/>
            <person name="Da Silva C."/>
            <person name="Montanini B."/>
            <person name="Hainaut M."/>
            <person name="Levati E."/>
            <person name="Barry K.W."/>
            <person name="Belfiori B."/>
            <person name="Cichocki N."/>
            <person name="Clum A."/>
            <person name="Dockter R.B."/>
            <person name="Fauchery L."/>
            <person name="Guy J."/>
            <person name="Iotti M."/>
            <person name="Le Tacon F."/>
            <person name="Lindquist E.A."/>
            <person name="Lipzen A."/>
            <person name="Malagnac F."/>
            <person name="Mello A."/>
            <person name="Molinier V."/>
            <person name="Miyauchi S."/>
            <person name="Poulain J."/>
            <person name="Riccioni C."/>
            <person name="Rubini A."/>
            <person name="Sitrit Y."/>
            <person name="Splivallo R."/>
            <person name="Traeger S."/>
            <person name="Wang M."/>
            <person name="Zifcakova L."/>
            <person name="Wipf D."/>
            <person name="Zambonelli A."/>
            <person name="Paolocci F."/>
            <person name="Nowrousian M."/>
            <person name="Ottonello S."/>
            <person name="Baldrian P."/>
            <person name="Spatafora J.W."/>
            <person name="Henrissat B."/>
            <person name="Nagy L.G."/>
            <person name="Aury J.M."/>
            <person name="Wincker P."/>
            <person name="Grigoriev I.V."/>
            <person name="Bonfante P."/>
            <person name="Martin F.M."/>
        </authorList>
    </citation>
    <scope>NUCLEOTIDE SEQUENCE [LARGE SCALE GENOMIC DNA]</scope>
    <source>
        <strain evidence="1 2">120613-1</strain>
    </source>
</reference>
<dbReference type="AlphaFoldDB" id="A0A3N4K3M3"/>
<sequence>MIRRSPASVWGGCCGAVSRGGFVRVAVDSAVLCWGVGHVGGGGGGGGGDKGLNASFLCSLILHFTFQS</sequence>
<evidence type="ECO:0000313" key="1">
    <source>
        <dbReference type="EMBL" id="RPB05167.1"/>
    </source>
</evidence>
<dbReference type="Proteomes" id="UP000276215">
    <property type="component" value="Unassembled WGS sequence"/>
</dbReference>
<evidence type="ECO:0000313" key="2">
    <source>
        <dbReference type="Proteomes" id="UP000276215"/>
    </source>
</evidence>
<name>A0A3N4K3M3_9PEZI</name>
<accession>A0A3N4K3M3</accession>
<keyword evidence="2" id="KW-1185">Reference proteome</keyword>
<dbReference type="EMBL" id="ML120354">
    <property type="protein sequence ID" value="RPB05167.1"/>
    <property type="molecule type" value="Genomic_DNA"/>
</dbReference>